<keyword evidence="1" id="KW-0472">Membrane</keyword>
<evidence type="ECO:0000256" key="1">
    <source>
        <dbReference type="SAM" id="Phobius"/>
    </source>
</evidence>
<keyword evidence="1" id="KW-1133">Transmembrane helix</keyword>
<dbReference type="AlphaFoldDB" id="S6ADF0"/>
<keyword evidence="1" id="KW-0812">Transmembrane</keyword>
<gene>
    <name evidence="2" type="ORF">SCD_n02612</name>
</gene>
<protein>
    <submittedName>
        <fullName evidence="2">Uncharacterized protein</fullName>
    </submittedName>
</protein>
<keyword evidence="3" id="KW-1185">Reference proteome</keyword>
<evidence type="ECO:0000313" key="2">
    <source>
        <dbReference type="EMBL" id="BAN36413.1"/>
    </source>
</evidence>
<dbReference type="KEGG" id="sdr:SCD_n02612"/>
<feature type="transmembrane region" description="Helical" evidence="1">
    <location>
        <begin position="62"/>
        <end position="80"/>
    </location>
</feature>
<feature type="transmembrane region" description="Helical" evidence="1">
    <location>
        <begin position="86"/>
        <end position="106"/>
    </location>
</feature>
<dbReference type="HOGENOM" id="CLU_2060214_0_0_4"/>
<accession>S6ADF0</accession>
<name>S6ADF0_SULDS</name>
<dbReference type="Proteomes" id="UP000015559">
    <property type="component" value="Chromosome"/>
</dbReference>
<dbReference type="EMBL" id="AP013066">
    <property type="protein sequence ID" value="BAN36413.1"/>
    <property type="molecule type" value="Genomic_DNA"/>
</dbReference>
<reference evidence="2 3" key="1">
    <citation type="journal article" date="2012" name="Appl. Environ. Microbiol.">
        <title>Draft genome sequence of a psychrotolerant sulfur-oxidizing bacterium, Sulfuricella denitrificans skB26, and proteomic insights into cold adaptation.</title>
        <authorList>
            <person name="Watanabe T."/>
            <person name="Kojima H."/>
            <person name="Fukui M."/>
        </authorList>
    </citation>
    <scope>NUCLEOTIDE SEQUENCE [LARGE SCALE GENOMIC DNA]</scope>
    <source>
        <strain evidence="3">skB26</strain>
    </source>
</reference>
<dbReference type="STRING" id="1163617.SCD_n02612"/>
<evidence type="ECO:0000313" key="3">
    <source>
        <dbReference type="Proteomes" id="UP000015559"/>
    </source>
</evidence>
<sequence length="119" mass="13217">MMKHVCIITTKHKIKAISVALATVIALSAKGPKIMKAAREMLAIKLTPPTFTISRLTFVKRWIAVEIVISGALFAISIWYLSNEDWYSTILFASTSAAVNVASRLARKIRMVMLKPNVK</sequence>
<organism evidence="2 3">
    <name type="scientific">Sulfuricella denitrificans (strain DSM 22764 / NBRC 105220 / skB26)</name>
    <dbReference type="NCBI Taxonomy" id="1163617"/>
    <lineage>
        <taxon>Bacteria</taxon>
        <taxon>Pseudomonadati</taxon>
        <taxon>Pseudomonadota</taxon>
        <taxon>Betaproteobacteria</taxon>
        <taxon>Nitrosomonadales</taxon>
        <taxon>Sulfuricellaceae</taxon>
        <taxon>Sulfuricella</taxon>
    </lineage>
</organism>
<proteinExistence type="predicted"/>